<dbReference type="InterPro" id="IPR007712">
    <property type="entry name" value="RelE/ParE_toxin"/>
</dbReference>
<dbReference type="RefSeq" id="WP_027404113.1">
    <property type="nucleotide sequence ID" value="NZ_CP099464.1"/>
</dbReference>
<organism evidence="3 4">
    <name type="scientific">Dolichospermum heterosporum TAC447</name>
    <dbReference type="NCBI Taxonomy" id="747523"/>
    <lineage>
        <taxon>Bacteria</taxon>
        <taxon>Bacillati</taxon>
        <taxon>Cyanobacteriota</taxon>
        <taxon>Cyanophyceae</taxon>
        <taxon>Nostocales</taxon>
        <taxon>Aphanizomenonaceae</taxon>
        <taxon>Dolichospermum</taxon>
        <taxon>Dolichospermum heterosporum</taxon>
    </lineage>
</organism>
<proteinExistence type="inferred from homology"/>
<dbReference type="Gene3D" id="3.30.2310.20">
    <property type="entry name" value="RelE-like"/>
    <property type="match status" value="1"/>
</dbReference>
<evidence type="ECO:0000256" key="1">
    <source>
        <dbReference type="ARBA" id="ARBA00006226"/>
    </source>
</evidence>
<name>A0ABY5M1H7_9CYAN</name>
<gene>
    <name evidence="3" type="ORF">NG743_07890</name>
</gene>
<dbReference type="NCBIfam" id="TIGR02385">
    <property type="entry name" value="RelE_StbE"/>
    <property type="match status" value="1"/>
</dbReference>
<accession>A0ABY5M1H7</accession>
<dbReference type="PANTHER" id="PTHR33755:SF6">
    <property type="entry name" value="PLASMID STABILIZATION SYSTEM PROTEIN"/>
    <property type="match status" value="1"/>
</dbReference>
<dbReference type="PANTHER" id="PTHR33755">
    <property type="entry name" value="TOXIN PARE1-RELATED"/>
    <property type="match status" value="1"/>
</dbReference>
<evidence type="ECO:0000313" key="3">
    <source>
        <dbReference type="EMBL" id="UUO16926.1"/>
    </source>
</evidence>
<sequence>MRVKWLRQALRNLKQAHNYVFPENPTAAQELILKIQNAANQLENYPFMGKSGRVDGTRELIISNSPYMIIYRVKEETVEILRILHTSKRYPE</sequence>
<dbReference type="EMBL" id="CP099464">
    <property type="protein sequence ID" value="UUO16926.1"/>
    <property type="molecule type" value="Genomic_DNA"/>
</dbReference>
<keyword evidence="4" id="KW-1185">Reference proteome</keyword>
<evidence type="ECO:0000313" key="4">
    <source>
        <dbReference type="Proteomes" id="UP001057561"/>
    </source>
</evidence>
<dbReference type="Proteomes" id="UP001057561">
    <property type="component" value="Chromosome"/>
</dbReference>
<comment type="similarity">
    <text evidence="1">Belongs to the RelE toxin family.</text>
</comment>
<evidence type="ECO:0000256" key="2">
    <source>
        <dbReference type="ARBA" id="ARBA00022649"/>
    </source>
</evidence>
<reference evidence="3" key="1">
    <citation type="submission" date="2022-06" db="EMBL/GenBank/DDBJ databases">
        <title>Nostosin G and Spiroidesin B from the Cyanobacterium Dolichospermum sp. NIES-1697.</title>
        <authorList>
            <person name="Phan C.-S."/>
            <person name="Mehjabin J.J."/>
            <person name="Anas A.R.J."/>
            <person name="Hayasaka M."/>
            <person name="Onoki R."/>
            <person name="Wang J."/>
            <person name="Umezawa T."/>
            <person name="Washio K."/>
            <person name="Morikawa M."/>
            <person name="Okino T."/>
        </authorList>
    </citation>
    <scope>NUCLEOTIDE SEQUENCE</scope>
    <source>
        <strain evidence="3">NIES-1697</strain>
    </source>
</reference>
<dbReference type="InterPro" id="IPR035093">
    <property type="entry name" value="RelE/ParE_toxin_dom_sf"/>
</dbReference>
<dbReference type="InterPro" id="IPR051803">
    <property type="entry name" value="TA_system_RelE-like_toxin"/>
</dbReference>
<keyword evidence="2" id="KW-1277">Toxin-antitoxin system</keyword>
<dbReference type="Pfam" id="PF05016">
    <property type="entry name" value="ParE_toxin"/>
    <property type="match status" value="1"/>
</dbReference>
<protein>
    <submittedName>
        <fullName evidence="3">Type II toxin-antitoxin system mRNA interferase toxin, RelE/StbE family</fullName>
    </submittedName>
</protein>